<gene>
    <name evidence="1" type="ORF">EVAR_102640_1</name>
</gene>
<name>A0A4C1TUS7_EUMVA</name>
<proteinExistence type="predicted"/>
<evidence type="ECO:0000313" key="1">
    <source>
        <dbReference type="EMBL" id="GBP17781.1"/>
    </source>
</evidence>
<organism evidence="1 2">
    <name type="scientific">Eumeta variegata</name>
    <name type="common">Bagworm moth</name>
    <name type="synonym">Eumeta japonica</name>
    <dbReference type="NCBI Taxonomy" id="151549"/>
    <lineage>
        <taxon>Eukaryota</taxon>
        <taxon>Metazoa</taxon>
        <taxon>Ecdysozoa</taxon>
        <taxon>Arthropoda</taxon>
        <taxon>Hexapoda</taxon>
        <taxon>Insecta</taxon>
        <taxon>Pterygota</taxon>
        <taxon>Neoptera</taxon>
        <taxon>Endopterygota</taxon>
        <taxon>Lepidoptera</taxon>
        <taxon>Glossata</taxon>
        <taxon>Ditrysia</taxon>
        <taxon>Tineoidea</taxon>
        <taxon>Psychidae</taxon>
        <taxon>Oiketicinae</taxon>
        <taxon>Eumeta</taxon>
    </lineage>
</organism>
<dbReference type="Proteomes" id="UP000299102">
    <property type="component" value="Unassembled WGS sequence"/>
</dbReference>
<accession>A0A4C1TUS7</accession>
<evidence type="ECO:0000313" key="2">
    <source>
        <dbReference type="Proteomes" id="UP000299102"/>
    </source>
</evidence>
<sequence length="209" mass="23407">MDYRNLKGVASALPASWEGIRYLMVEYRTDGGARGSKQPSELSLIAQTQKRKLLPSGSYSVTVRGIRACEPTQNRWSPPFMDVCNPKGVIRALPECQKGIGYLLERRLGRRNSGLDSTGRSYSIIETIVFKISDISDKKSVESVNHRYTIKLFSEKIHIGIVKSVEATVYCKTLVLNTSEFIEYFILSVCESPLVHLVQCLSSQGTSFF</sequence>
<comment type="caution">
    <text evidence="1">The sequence shown here is derived from an EMBL/GenBank/DDBJ whole genome shotgun (WGS) entry which is preliminary data.</text>
</comment>
<reference evidence="1 2" key="1">
    <citation type="journal article" date="2019" name="Commun. Biol.">
        <title>The bagworm genome reveals a unique fibroin gene that provides high tensile strength.</title>
        <authorList>
            <person name="Kono N."/>
            <person name="Nakamura H."/>
            <person name="Ohtoshi R."/>
            <person name="Tomita M."/>
            <person name="Numata K."/>
            <person name="Arakawa K."/>
        </authorList>
    </citation>
    <scope>NUCLEOTIDE SEQUENCE [LARGE SCALE GENOMIC DNA]</scope>
</reference>
<dbReference type="EMBL" id="BGZK01000090">
    <property type="protein sequence ID" value="GBP17781.1"/>
    <property type="molecule type" value="Genomic_DNA"/>
</dbReference>
<keyword evidence="2" id="KW-1185">Reference proteome</keyword>
<dbReference type="AlphaFoldDB" id="A0A4C1TUS7"/>
<protein>
    <submittedName>
        <fullName evidence="1">Uncharacterized protein</fullName>
    </submittedName>
</protein>